<reference evidence="2" key="1">
    <citation type="submission" date="2019-02" db="EMBL/GenBank/DDBJ databases">
        <authorList>
            <person name="Gruber-Vodicka R. H."/>
            <person name="Seah K. B. B."/>
        </authorList>
    </citation>
    <scope>NUCLEOTIDE SEQUENCE</scope>
    <source>
        <strain evidence="1">BECK_DK161</strain>
        <strain evidence="2">BECK_DK47</strain>
    </source>
</reference>
<gene>
    <name evidence="2" type="ORF">BECKDK2373B_GA0170837_100835</name>
    <name evidence="1" type="ORF">BECKDK2373C_GA0170839_100925</name>
</gene>
<dbReference type="EMBL" id="CAADEY010000009">
    <property type="protein sequence ID" value="VFJ44710.1"/>
    <property type="molecule type" value="Genomic_DNA"/>
</dbReference>
<proteinExistence type="predicted"/>
<evidence type="ECO:0000313" key="1">
    <source>
        <dbReference type="EMBL" id="VFJ44710.1"/>
    </source>
</evidence>
<organism evidence="2">
    <name type="scientific">Candidatus Kentrum sp. DK</name>
    <dbReference type="NCBI Taxonomy" id="2126562"/>
    <lineage>
        <taxon>Bacteria</taxon>
        <taxon>Pseudomonadati</taxon>
        <taxon>Pseudomonadota</taxon>
        <taxon>Gammaproteobacteria</taxon>
        <taxon>Candidatus Kentrum</taxon>
    </lineage>
</organism>
<dbReference type="EMBL" id="CAADEX010000008">
    <property type="protein sequence ID" value="VFJ44884.1"/>
    <property type="molecule type" value="Genomic_DNA"/>
</dbReference>
<accession>A0A450S012</accession>
<sequence>MKDEIIQEVWKAKDSIAARHHYDVGRLVAHLCAAQKSSGARVVDLHARQVRDSASQSSCARCGVGQHLMARH</sequence>
<name>A0A450S012_9GAMM</name>
<protein>
    <submittedName>
        <fullName evidence="2">Uncharacterized protein</fullName>
    </submittedName>
</protein>
<evidence type="ECO:0000313" key="2">
    <source>
        <dbReference type="EMBL" id="VFJ44884.1"/>
    </source>
</evidence>
<dbReference type="AlphaFoldDB" id="A0A450S012"/>